<protein>
    <recommendedName>
        <fullName evidence="3">DUF7575 domain-containing protein</fullName>
    </recommendedName>
</protein>
<keyword evidence="2" id="KW-0812">Transmembrane</keyword>
<feature type="transmembrane region" description="Helical" evidence="2">
    <location>
        <begin position="32"/>
        <end position="48"/>
    </location>
</feature>
<feature type="transmembrane region" description="Helical" evidence="2">
    <location>
        <begin position="6"/>
        <end position="25"/>
    </location>
</feature>
<feature type="transmembrane region" description="Helical" evidence="2">
    <location>
        <begin position="63"/>
        <end position="85"/>
    </location>
</feature>
<dbReference type="OrthoDB" id="204947at2157"/>
<keyword evidence="5" id="KW-1185">Reference proteome</keyword>
<gene>
    <name evidence="4" type="ORF">SAMN05216564_102435</name>
</gene>
<dbReference type="InterPro" id="IPR055997">
    <property type="entry name" value="DUF7575"/>
</dbReference>
<dbReference type="AlphaFoldDB" id="A0A1H3GDZ4"/>
<evidence type="ECO:0000313" key="5">
    <source>
        <dbReference type="Proteomes" id="UP000199079"/>
    </source>
</evidence>
<evidence type="ECO:0000313" key="4">
    <source>
        <dbReference type="EMBL" id="SDY01533.1"/>
    </source>
</evidence>
<dbReference type="RefSeq" id="WP_021073592.1">
    <property type="nucleotide sequence ID" value="NZ_FNPC01000002.1"/>
</dbReference>
<keyword evidence="2" id="KW-0472">Membrane</keyword>
<keyword evidence="2" id="KW-1133">Transmembrane helix</keyword>
<dbReference type="GeneID" id="43838983"/>
<evidence type="ECO:0000259" key="3">
    <source>
        <dbReference type="Pfam" id="PF24460"/>
    </source>
</evidence>
<organism evidence="4 5">
    <name type="scientific">Halopenitus persicus</name>
    <dbReference type="NCBI Taxonomy" id="1048396"/>
    <lineage>
        <taxon>Archaea</taxon>
        <taxon>Methanobacteriati</taxon>
        <taxon>Methanobacteriota</taxon>
        <taxon>Stenosarchaea group</taxon>
        <taxon>Halobacteria</taxon>
        <taxon>Halobacteriales</taxon>
        <taxon>Haloferacaceae</taxon>
        <taxon>Halopenitus</taxon>
    </lineage>
</organism>
<name>A0A1H3GDZ4_9EURY</name>
<accession>A0A1H3GDZ4</accession>
<feature type="region of interest" description="Disordered" evidence="1">
    <location>
        <begin position="93"/>
        <end position="165"/>
    </location>
</feature>
<dbReference type="Pfam" id="PF24460">
    <property type="entry name" value="DUF7575"/>
    <property type="match status" value="1"/>
</dbReference>
<dbReference type="Proteomes" id="UP000199079">
    <property type="component" value="Unassembled WGS sequence"/>
</dbReference>
<sequence>MLHRLRPWIAAALALAIVGLGHAYLRRWGRGLVWLLTVVGASVVLHSVNDVEPVNPLTNPEGVPAVVLVPITVLVLLSAVDAYVLGRRDRDRARTQARTVVGGTDDRSADGPAESSSGTSDRSSGTPDRSSGSGPTTTGTERPPTRNAVPAAPEETPAVTCPHCGKETDAELDFCHWCTEPLPTAEDDGTGAVR</sequence>
<feature type="compositionally biased region" description="Low complexity" evidence="1">
    <location>
        <begin position="115"/>
        <end position="162"/>
    </location>
</feature>
<reference evidence="5" key="1">
    <citation type="submission" date="2016-10" db="EMBL/GenBank/DDBJ databases">
        <authorList>
            <person name="Varghese N."/>
            <person name="Submissions S."/>
        </authorList>
    </citation>
    <scope>NUCLEOTIDE SEQUENCE [LARGE SCALE GENOMIC DNA]</scope>
    <source>
        <strain evidence="5">DC30,IBRC 10041,KCTC 4046</strain>
    </source>
</reference>
<evidence type="ECO:0000256" key="2">
    <source>
        <dbReference type="SAM" id="Phobius"/>
    </source>
</evidence>
<feature type="domain" description="DUF7575" evidence="3">
    <location>
        <begin position="158"/>
        <end position="183"/>
    </location>
</feature>
<evidence type="ECO:0000256" key="1">
    <source>
        <dbReference type="SAM" id="MobiDB-lite"/>
    </source>
</evidence>
<proteinExistence type="predicted"/>
<dbReference type="EMBL" id="FNPC01000002">
    <property type="protein sequence ID" value="SDY01533.1"/>
    <property type="molecule type" value="Genomic_DNA"/>
</dbReference>